<dbReference type="AlphaFoldDB" id="A0A6A5U157"/>
<dbReference type="PROSITE" id="PS50280">
    <property type="entry name" value="SET"/>
    <property type="match status" value="1"/>
</dbReference>
<feature type="region of interest" description="Disordered" evidence="7">
    <location>
        <begin position="1"/>
        <end position="305"/>
    </location>
</feature>
<dbReference type="GO" id="GO:0003682">
    <property type="term" value="F:chromatin binding"/>
    <property type="evidence" value="ECO:0007669"/>
    <property type="project" value="TreeGrafter"/>
</dbReference>
<dbReference type="PANTHER" id="PTHR45747:SF4">
    <property type="entry name" value="HISTONE-LYSINE N-METHYLTRANSFERASE E(Z)"/>
    <property type="match status" value="1"/>
</dbReference>
<dbReference type="InterPro" id="IPR045318">
    <property type="entry name" value="EZH1/2-like"/>
</dbReference>
<dbReference type="SMART" id="SM00317">
    <property type="entry name" value="SET"/>
    <property type="match status" value="1"/>
</dbReference>
<evidence type="ECO:0000256" key="7">
    <source>
        <dbReference type="SAM" id="MobiDB-lite"/>
    </source>
</evidence>
<dbReference type="PROSITE" id="PS51633">
    <property type="entry name" value="CXC"/>
    <property type="match status" value="1"/>
</dbReference>
<dbReference type="GO" id="GO:0032259">
    <property type="term" value="P:methylation"/>
    <property type="evidence" value="ECO:0007669"/>
    <property type="project" value="UniProtKB-KW"/>
</dbReference>
<gene>
    <name evidence="10" type="ORF">CC80DRAFT_468692</name>
</gene>
<evidence type="ECO:0000259" key="9">
    <source>
        <dbReference type="PROSITE" id="PS51633"/>
    </source>
</evidence>
<sequence length="1163" mass="128632">MAERNRNRPDSTSAPTSRKSEVVDLTLDDPDQSSNLTTKSTPKANSKSASTERAFSTPTKAPARPNVPSKLITGDSQQFAILITDDDDEPSKASSSRIDLSRNATIVPKVVPGSTVQGFSQKAAPPQATTAHTARSSLSFEGSKPNSQADTTGGAEVNSPRRPHSRQKVVSKVSSPTPEPITATRRSQSLQKDAPRTASPGPVQALRNSTTYESLQRPPVPIRPSPPTEPSEASTRSKPNDPASKTNEANNSSSEKPRVPTPPPPKPAGTKARKSAPSAAGVAVKLIRPPTLSKNAPFGLTKTTKPRLQPLTSVSAASVAGPSRESITERPHSMVTSTDHNIITNTQIVDSQDLDQTKACVDECVKKHLHEVYRSHAYMVSVCLRRNRECFERELRSKERLSMHGVASATSPDKYLQNLSPFKQMLPIQVPIAVVSGDKQPYLSEEPQNIKFRSKEVSKMAMKVTAFRSEAIDIPTFREYVSLQDNILSENQNELLNWPYFVNDEITTHTEQSGLVKALEKAYKLRNDKTHLLDDINRFYASGTDTILSELGIRWTDVLFWLLGSDDDIRSINRQGLNSKHFEKPLLDRNPQLVEGSNQERLKWGSILSLLPAVSSHQLRLTALACSAFLIQSTFKIWHLALRSDFIQRRISRMLLRPTESPQFEYRSTVCRVCQVHDCLSHGELREDPDGVIHDSQNSQSEDSDSDNDETPLQPKSSRTAPVVGPEHGTSDSDIEEVINYKRIVNAHSHHVDSITEGDTAAYAIPPPGEFDAKWWLTKTNTTNWVHWKPFYPCYHPGSSCITANCRCYREGITCEKSCTCPSSCNRRFPGCSCASNTGKQRACGAKESDCLCVQMARECDPDLCGSCGAIDILDPVNRYKGDLEYGRCCNVHIQRGVPKKTLLGHSEVHGFGLYTGEDVKRDEFIGEYKGEVVTIGEGERRDIIYKEQQTMYLFKLNRAQEIDATDHGNKTRFINNADKGNTNCYVKNLLCNTVRRIGVYAAKNVKAGTELYFYYEYPAEQTKGFKQPGGSSSRNIPVPVPSSSGPAQRARKSTSLNAPKRAPSTHRPEEVPETDTEDVWQADADASAEEEEQDKEKDIWQVDTEDEGLSALGASRRRQNNAPVVAVKQTVGKKKNKGKMGGARPGAGRPPKRKRQLDSDED</sequence>
<dbReference type="InterPro" id="IPR041355">
    <property type="entry name" value="Pre-SET_CXC"/>
</dbReference>
<dbReference type="PANTHER" id="PTHR45747">
    <property type="entry name" value="HISTONE-LYSINE N-METHYLTRANSFERASE E(Z)"/>
    <property type="match status" value="1"/>
</dbReference>
<proteinExistence type="predicted"/>
<feature type="domain" description="SET" evidence="8">
    <location>
        <begin position="900"/>
        <end position="1017"/>
    </location>
</feature>
<keyword evidence="11" id="KW-1185">Reference proteome</keyword>
<dbReference type="EMBL" id="ML976986">
    <property type="protein sequence ID" value="KAF1958893.1"/>
    <property type="molecule type" value="Genomic_DNA"/>
</dbReference>
<keyword evidence="2" id="KW-0808">Transferase</keyword>
<dbReference type="SUPFAM" id="SSF82199">
    <property type="entry name" value="SET domain"/>
    <property type="match status" value="1"/>
</dbReference>
<dbReference type="GO" id="GO:0140951">
    <property type="term" value="F:histone H3K27 trimethyltransferase activity"/>
    <property type="evidence" value="ECO:0007669"/>
    <property type="project" value="UniProtKB-EC"/>
</dbReference>
<feature type="compositionally biased region" description="Pro residues" evidence="7">
    <location>
        <begin position="218"/>
        <end position="229"/>
    </location>
</feature>
<evidence type="ECO:0000259" key="8">
    <source>
        <dbReference type="PROSITE" id="PS50280"/>
    </source>
</evidence>
<feature type="domain" description="CXC" evidence="9">
    <location>
        <begin position="772"/>
        <end position="885"/>
    </location>
</feature>
<feature type="region of interest" description="Disordered" evidence="7">
    <location>
        <begin position="687"/>
        <end position="732"/>
    </location>
</feature>
<evidence type="ECO:0000256" key="5">
    <source>
        <dbReference type="ARBA" id="ARBA00023163"/>
    </source>
</evidence>
<feature type="compositionally biased region" description="Polar residues" evidence="7">
    <location>
        <begin position="92"/>
        <end position="104"/>
    </location>
</feature>
<evidence type="ECO:0008006" key="12">
    <source>
        <dbReference type="Google" id="ProtNLM"/>
    </source>
</evidence>
<feature type="region of interest" description="Disordered" evidence="7">
    <location>
        <begin position="1025"/>
        <end position="1163"/>
    </location>
</feature>
<dbReference type="InterPro" id="IPR026489">
    <property type="entry name" value="CXC_dom"/>
</dbReference>
<evidence type="ECO:0000313" key="11">
    <source>
        <dbReference type="Proteomes" id="UP000800035"/>
    </source>
</evidence>
<evidence type="ECO:0000256" key="3">
    <source>
        <dbReference type="ARBA" id="ARBA00022691"/>
    </source>
</evidence>
<evidence type="ECO:0000256" key="4">
    <source>
        <dbReference type="ARBA" id="ARBA00023015"/>
    </source>
</evidence>
<evidence type="ECO:0000313" key="10">
    <source>
        <dbReference type="EMBL" id="KAF1958893.1"/>
    </source>
</evidence>
<protein>
    <recommendedName>
        <fullName evidence="12">SET domain-containing protein</fullName>
    </recommendedName>
</protein>
<name>A0A6A5U157_9PLEO</name>
<comment type="catalytic activity">
    <reaction evidence="6">
        <text>L-lysyl(27)-[histone H3] + 3 S-adenosyl-L-methionine = N(6),N(6),N(6)-trimethyl-L-lysyl(27)-[histone H3] + 3 S-adenosyl-L-homocysteine + 3 H(+)</text>
        <dbReference type="Rhea" id="RHEA:60292"/>
        <dbReference type="Rhea" id="RHEA-COMP:15535"/>
        <dbReference type="Rhea" id="RHEA-COMP:15548"/>
        <dbReference type="ChEBI" id="CHEBI:15378"/>
        <dbReference type="ChEBI" id="CHEBI:29969"/>
        <dbReference type="ChEBI" id="CHEBI:57856"/>
        <dbReference type="ChEBI" id="CHEBI:59789"/>
        <dbReference type="ChEBI" id="CHEBI:61961"/>
        <dbReference type="EC" id="2.1.1.356"/>
    </reaction>
</comment>
<feature type="compositionally biased region" description="Low complexity" evidence="7">
    <location>
        <begin position="123"/>
        <end position="134"/>
    </location>
</feature>
<dbReference type="InterPro" id="IPR001214">
    <property type="entry name" value="SET_dom"/>
</dbReference>
<evidence type="ECO:0000256" key="2">
    <source>
        <dbReference type="ARBA" id="ARBA00022679"/>
    </source>
</evidence>
<feature type="compositionally biased region" description="Acidic residues" evidence="7">
    <location>
        <begin position="1072"/>
        <end position="1094"/>
    </location>
</feature>
<reference evidence="10" key="1">
    <citation type="journal article" date="2020" name="Stud. Mycol.">
        <title>101 Dothideomycetes genomes: a test case for predicting lifestyles and emergence of pathogens.</title>
        <authorList>
            <person name="Haridas S."/>
            <person name="Albert R."/>
            <person name="Binder M."/>
            <person name="Bloem J."/>
            <person name="Labutti K."/>
            <person name="Salamov A."/>
            <person name="Andreopoulos B."/>
            <person name="Baker S."/>
            <person name="Barry K."/>
            <person name="Bills G."/>
            <person name="Bluhm B."/>
            <person name="Cannon C."/>
            <person name="Castanera R."/>
            <person name="Culley D."/>
            <person name="Daum C."/>
            <person name="Ezra D."/>
            <person name="Gonzalez J."/>
            <person name="Henrissat B."/>
            <person name="Kuo A."/>
            <person name="Liang C."/>
            <person name="Lipzen A."/>
            <person name="Lutzoni F."/>
            <person name="Magnuson J."/>
            <person name="Mondo S."/>
            <person name="Nolan M."/>
            <person name="Ohm R."/>
            <person name="Pangilinan J."/>
            <person name="Park H.-J."/>
            <person name="Ramirez L."/>
            <person name="Alfaro M."/>
            <person name="Sun H."/>
            <person name="Tritt A."/>
            <person name="Yoshinaga Y."/>
            <person name="Zwiers L.-H."/>
            <person name="Turgeon B."/>
            <person name="Goodwin S."/>
            <person name="Spatafora J."/>
            <person name="Crous P."/>
            <person name="Grigoriev I."/>
        </authorList>
    </citation>
    <scope>NUCLEOTIDE SEQUENCE</scope>
    <source>
        <strain evidence="10">CBS 675.92</strain>
    </source>
</reference>
<dbReference type="InterPro" id="IPR046341">
    <property type="entry name" value="SET_dom_sf"/>
</dbReference>
<accession>A0A6A5U157</accession>
<dbReference type="Proteomes" id="UP000800035">
    <property type="component" value="Unassembled WGS sequence"/>
</dbReference>
<keyword evidence="1" id="KW-0489">Methyltransferase</keyword>
<feature type="compositionally biased region" description="Polar residues" evidence="7">
    <location>
        <begin position="243"/>
        <end position="254"/>
    </location>
</feature>
<evidence type="ECO:0000256" key="6">
    <source>
        <dbReference type="ARBA" id="ARBA00048568"/>
    </source>
</evidence>
<organism evidence="10 11">
    <name type="scientific">Byssothecium circinans</name>
    <dbReference type="NCBI Taxonomy" id="147558"/>
    <lineage>
        <taxon>Eukaryota</taxon>
        <taxon>Fungi</taxon>
        <taxon>Dikarya</taxon>
        <taxon>Ascomycota</taxon>
        <taxon>Pezizomycotina</taxon>
        <taxon>Dothideomycetes</taxon>
        <taxon>Pleosporomycetidae</taxon>
        <taxon>Pleosporales</taxon>
        <taxon>Massarineae</taxon>
        <taxon>Massarinaceae</taxon>
        <taxon>Byssothecium</taxon>
    </lineage>
</organism>
<feature type="compositionally biased region" description="Polar residues" evidence="7">
    <location>
        <begin position="1030"/>
        <end position="1047"/>
    </location>
</feature>
<keyword evidence="3" id="KW-0949">S-adenosyl-L-methionine</keyword>
<dbReference type="Pfam" id="PF18264">
    <property type="entry name" value="preSET_CXC"/>
    <property type="match status" value="1"/>
</dbReference>
<dbReference type="OrthoDB" id="6141102at2759"/>
<keyword evidence="4" id="KW-0805">Transcription regulation</keyword>
<evidence type="ECO:0000256" key="1">
    <source>
        <dbReference type="ARBA" id="ARBA00022603"/>
    </source>
</evidence>
<keyword evidence="5" id="KW-0804">Transcription</keyword>
<dbReference type="GO" id="GO:0031507">
    <property type="term" value="P:heterochromatin formation"/>
    <property type="evidence" value="ECO:0007669"/>
    <property type="project" value="TreeGrafter"/>
</dbReference>
<dbReference type="Gene3D" id="2.170.270.10">
    <property type="entry name" value="SET domain"/>
    <property type="match status" value="1"/>
</dbReference>
<feature type="compositionally biased region" description="Polar residues" evidence="7">
    <location>
        <begin position="135"/>
        <end position="151"/>
    </location>
</feature>
<feature type="compositionally biased region" description="Polar residues" evidence="7">
    <location>
        <begin position="32"/>
        <end position="59"/>
    </location>
</feature>
<dbReference type="GO" id="GO:0005634">
    <property type="term" value="C:nucleus"/>
    <property type="evidence" value="ECO:0007669"/>
    <property type="project" value="TreeGrafter"/>
</dbReference>
<dbReference type="Pfam" id="PF00856">
    <property type="entry name" value="SET"/>
    <property type="match status" value="1"/>
</dbReference>